<dbReference type="Gene3D" id="3.40.50.300">
    <property type="entry name" value="P-loop containing nucleotide triphosphate hydrolases"/>
    <property type="match status" value="1"/>
</dbReference>
<protein>
    <recommendedName>
        <fullName evidence="5 10">U3 small nucleolar RNA-associated protein 25</fullName>
        <shortName evidence="10">U3 snoRNA-associated protein 25</shortName>
    </recommendedName>
</protein>
<feature type="compositionally biased region" description="Basic and acidic residues" evidence="11">
    <location>
        <begin position="7"/>
        <end position="16"/>
    </location>
</feature>
<name>A0A642UNQ7_9ASCO</name>
<evidence type="ECO:0000256" key="4">
    <source>
        <dbReference type="ARBA" id="ARBA00011192"/>
    </source>
</evidence>
<evidence type="ECO:0000256" key="11">
    <source>
        <dbReference type="SAM" id="MobiDB-lite"/>
    </source>
</evidence>
<feature type="compositionally biased region" description="Basic and acidic residues" evidence="11">
    <location>
        <begin position="94"/>
        <end position="103"/>
    </location>
</feature>
<dbReference type="GO" id="GO:0032040">
    <property type="term" value="C:small-subunit processome"/>
    <property type="evidence" value="ECO:0007669"/>
    <property type="project" value="TreeGrafter"/>
</dbReference>
<dbReference type="VEuPathDB" id="FungiDB:TRICI_006471"/>
<reference evidence="14" key="1">
    <citation type="journal article" date="2019" name="G3 (Bethesda)">
        <title>Genome Assemblies of Two Rare Opportunistic Yeast Pathogens: Diutina rugosa (syn. Candida rugosa) and Trichomonascus ciferrii (syn. Candida ciferrii).</title>
        <authorList>
            <person name="Mixao V."/>
            <person name="Saus E."/>
            <person name="Hansen A.P."/>
            <person name="Lass-Florl C."/>
            <person name="Gabaldon T."/>
        </authorList>
    </citation>
    <scope>NUCLEOTIDE SEQUENCE</scope>
    <source>
        <strain evidence="14">CBS 4856</strain>
    </source>
</reference>
<evidence type="ECO:0000313" key="14">
    <source>
        <dbReference type="EMBL" id="KAA8898787.1"/>
    </source>
</evidence>
<feature type="compositionally biased region" description="Basic residues" evidence="11">
    <location>
        <begin position="17"/>
        <end position="28"/>
    </location>
</feature>
<dbReference type="Pfam" id="PF06862">
    <property type="entry name" value="Utp25_C"/>
    <property type="match status" value="1"/>
</dbReference>
<proteinExistence type="inferred from homology"/>
<dbReference type="GO" id="GO:0000462">
    <property type="term" value="P:maturation of SSU-rRNA from tricistronic rRNA transcript (SSU-rRNA, 5.8S rRNA, LSU-rRNA)"/>
    <property type="evidence" value="ECO:0007669"/>
    <property type="project" value="TreeGrafter"/>
</dbReference>
<evidence type="ECO:0000256" key="9">
    <source>
        <dbReference type="ARBA" id="ARBA00023274"/>
    </source>
</evidence>
<dbReference type="InterPro" id="IPR010678">
    <property type="entry name" value="UTP25"/>
</dbReference>
<sequence length="680" mass="78568">MPKVKHSVRDISDKSHKGYKRNTGRRTLRGSNPKDEIDQKEVAAKKASSVQPQTTATQEDGEDADDKFNAYKAVLTLLKAEDEPKRPSSKSSKKIVDSDHVEGLDENQETEMVESEDEIDGEDDNEGDMRDPFETHFAAIEASDVAELAVKPVKTIKCPRKILGKKSVLRVREGDDCSSNSAVKSVDSLKIKYRLKAPFNRVNGEELTDLQKELAAPMLSYRDIFYPNRTYEDEEQLQTLYSMHILNHIYKTRDRVLKNNAKLSAAEDSMDVEYRDQGFTRPKVLVLLPTRNAAWKFVNKMTDVSGLSQVENRKRFKDAFYHEGMPPQNKPEDFRKFFAGNIDDMFCLGVKFTRQATKLYSSFYNSDLIVASPLGLKLVIGHEKDKSKKQDYDFLSSIEVLLLDQAEGMYMQTWDNVDHILKHMNLTPRESHGCDFSRVRNWYLEENSKYLRQTIVMSEFSTPEMNHCFTKYCHNIAGLMKCRQFYDKGGAMARIGLSIRQTFSRIEPPEPQDAPNMRFKHFTSVTLPSLFRSSSEKGTLIFVPSYMDFVRLRNYMDRENISCSSISEYTDNSNVNRARSWFKDGRTKMIMITERFHHFKRFLVKGVNQVIFYGLPENPRFYKEIVLFLARTAKETETDLSIYRTKVIYSKWDSLKVERIVGSDRIGVLFEGIGETYEFS</sequence>
<dbReference type="EMBL" id="SWFS01000538">
    <property type="protein sequence ID" value="KAA8898787.1"/>
    <property type="molecule type" value="Genomic_DNA"/>
</dbReference>
<organism evidence="14 15">
    <name type="scientific">Trichomonascus ciferrii</name>
    <dbReference type="NCBI Taxonomy" id="44093"/>
    <lineage>
        <taxon>Eukaryota</taxon>
        <taxon>Fungi</taxon>
        <taxon>Dikarya</taxon>
        <taxon>Ascomycota</taxon>
        <taxon>Saccharomycotina</taxon>
        <taxon>Dipodascomycetes</taxon>
        <taxon>Dipodascales</taxon>
        <taxon>Trichomonascaceae</taxon>
        <taxon>Trichomonascus</taxon>
        <taxon>Trichomonascus ciferrii complex</taxon>
    </lineage>
</organism>
<feature type="region of interest" description="Disordered" evidence="11">
    <location>
        <begin position="1"/>
        <end position="129"/>
    </location>
</feature>
<keyword evidence="7 10" id="KW-0698">rRNA processing</keyword>
<evidence type="ECO:0000256" key="1">
    <source>
        <dbReference type="ARBA" id="ARBA00002883"/>
    </source>
</evidence>
<dbReference type="InterPro" id="IPR027417">
    <property type="entry name" value="P-loop_NTPase"/>
</dbReference>
<keyword evidence="9 10" id="KW-0687">Ribonucleoprotein</keyword>
<dbReference type="FunFam" id="3.40.50.300:FF:002356">
    <property type="entry name" value="U3 small nucleolar RNA-associated protein 25"/>
    <property type="match status" value="1"/>
</dbReference>
<feature type="compositionally biased region" description="Basic and acidic residues" evidence="11">
    <location>
        <begin position="32"/>
        <end position="44"/>
    </location>
</feature>
<evidence type="ECO:0000256" key="2">
    <source>
        <dbReference type="ARBA" id="ARBA00004604"/>
    </source>
</evidence>
<evidence type="ECO:0000313" key="15">
    <source>
        <dbReference type="Proteomes" id="UP000761534"/>
    </source>
</evidence>
<comment type="function">
    <text evidence="1 10">DEAD-box RNA helicase-like protein required for pre-18S rRNA processing, specifically at sites A0, A1, and A2.</text>
</comment>
<dbReference type="GO" id="GO:0019843">
    <property type="term" value="F:rRNA binding"/>
    <property type="evidence" value="ECO:0007669"/>
    <property type="project" value="TreeGrafter"/>
</dbReference>
<dbReference type="Proteomes" id="UP000761534">
    <property type="component" value="Unassembled WGS sequence"/>
</dbReference>
<dbReference type="PANTHER" id="PTHR12933:SF0">
    <property type="entry name" value="U3 SMALL NUCLEOLAR RNA-ASSOCIATED PROTEIN 25 HOMOLOG"/>
    <property type="match status" value="1"/>
</dbReference>
<evidence type="ECO:0000256" key="3">
    <source>
        <dbReference type="ARBA" id="ARBA00009223"/>
    </source>
</evidence>
<comment type="similarity">
    <text evidence="3 10">Belongs to the UTP25 family.</text>
</comment>
<dbReference type="PANTHER" id="PTHR12933">
    <property type="entry name" value="ORF PROTEIN-RELATED"/>
    <property type="match status" value="1"/>
</dbReference>
<feature type="domain" description="UTP25 C-terminal" evidence="12">
    <location>
        <begin position="492"/>
        <end position="679"/>
    </location>
</feature>
<evidence type="ECO:0000259" key="12">
    <source>
        <dbReference type="Pfam" id="PF06862"/>
    </source>
</evidence>
<evidence type="ECO:0000256" key="5">
    <source>
        <dbReference type="ARBA" id="ARBA00015422"/>
    </source>
</evidence>
<feature type="domain" description="UTP25 NTP hydrolase-like" evidence="13">
    <location>
        <begin position="221"/>
        <end position="479"/>
    </location>
</feature>
<evidence type="ECO:0000256" key="8">
    <source>
        <dbReference type="ARBA" id="ARBA00023242"/>
    </source>
</evidence>
<evidence type="ECO:0000259" key="13">
    <source>
        <dbReference type="Pfam" id="PF22916"/>
    </source>
</evidence>
<feature type="compositionally biased region" description="Polar residues" evidence="11">
    <location>
        <begin position="48"/>
        <end position="58"/>
    </location>
</feature>
<comment type="caution">
    <text evidence="14">The sequence shown here is derived from an EMBL/GenBank/DDBJ whole genome shotgun (WGS) entry which is preliminary data.</text>
</comment>
<evidence type="ECO:0000256" key="6">
    <source>
        <dbReference type="ARBA" id="ARBA00022517"/>
    </source>
</evidence>
<evidence type="ECO:0000256" key="7">
    <source>
        <dbReference type="ARBA" id="ARBA00022552"/>
    </source>
</evidence>
<dbReference type="InterPro" id="IPR053939">
    <property type="entry name" value="UTP25_C"/>
</dbReference>
<dbReference type="AlphaFoldDB" id="A0A642UNQ7"/>
<keyword evidence="6 10" id="KW-0690">Ribosome biogenesis</keyword>
<gene>
    <name evidence="14" type="ORF">TRICI_006471</name>
</gene>
<dbReference type="OrthoDB" id="10264378at2759"/>
<comment type="subcellular location">
    <subcellularLocation>
        <location evidence="2 10">Nucleus</location>
        <location evidence="2 10">Nucleolus</location>
    </subcellularLocation>
</comment>
<keyword evidence="15" id="KW-1185">Reference proteome</keyword>
<dbReference type="InterPro" id="IPR053940">
    <property type="entry name" value="UTP25_NTPase-like"/>
</dbReference>
<keyword evidence="8 10" id="KW-0539">Nucleus</keyword>
<accession>A0A642UNQ7</accession>
<comment type="subunit">
    <text evidence="4 10">Component of the ribosomal small subunit (SSU) processome composed of at least 40 protein subunits and snoRNA U3.</text>
</comment>
<dbReference type="GO" id="GO:0034511">
    <property type="term" value="F:U3 snoRNA binding"/>
    <property type="evidence" value="ECO:0007669"/>
    <property type="project" value="InterPro"/>
</dbReference>
<dbReference type="Pfam" id="PF22916">
    <property type="entry name" value="UTP25_NTPase-like"/>
    <property type="match status" value="1"/>
</dbReference>
<feature type="compositionally biased region" description="Acidic residues" evidence="11">
    <location>
        <begin position="104"/>
        <end position="126"/>
    </location>
</feature>
<evidence type="ECO:0000256" key="10">
    <source>
        <dbReference type="RuleBase" id="RU365070"/>
    </source>
</evidence>